<sequence>MKNTKALLKAIAFLIDNFLIYLVSSLISTFINPYASSSENQFNSMLIYIITLLVYITFVEFKFNTTLGKKILKINN</sequence>
<protein>
    <recommendedName>
        <fullName evidence="6">RDD domain-containing protein</fullName>
    </recommendedName>
</protein>
<dbReference type="GO" id="GO:0016020">
    <property type="term" value="C:membrane"/>
    <property type="evidence" value="ECO:0007669"/>
    <property type="project" value="UniProtKB-SubCell"/>
</dbReference>
<reference evidence="7 8" key="1">
    <citation type="journal article" date="2016" name="Nat. Commun.">
        <title>Thousands of microbial genomes shed light on interconnected biogeochemical processes in an aquifer system.</title>
        <authorList>
            <person name="Anantharaman K."/>
            <person name="Brown C.T."/>
            <person name="Hug L.A."/>
            <person name="Sharon I."/>
            <person name="Castelle C.J."/>
            <person name="Probst A.J."/>
            <person name="Thomas B.C."/>
            <person name="Singh A."/>
            <person name="Wilkins M.J."/>
            <person name="Karaoz U."/>
            <person name="Brodie E.L."/>
            <person name="Williams K.H."/>
            <person name="Hubbard S.S."/>
            <person name="Banfield J.F."/>
        </authorList>
    </citation>
    <scope>NUCLEOTIDE SEQUENCE [LARGE SCALE GENOMIC DNA]</scope>
</reference>
<proteinExistence type="predicted"/>
<evidence type="ECO:0000256" key="4">
    <source>
        <dbReference type="ARBA" id="ARBA00023136"/>
    </source>
</evidence>
<feature type="transmembrane region" description="Helical" evidence="5">
    <location>
        <begin position="12"/>
        <end position="33"/>
    </location>
</feature>
<keyword evidence="4 5" id="KW-0472">Membrane</keyword>
<dbReference type="Pfam" id="PF06271">
    <property type="entry name" value="RDD"/>
    <property type="match status" value="1"/>
</dbReference>
<dbReference type="AlphaFoldDB" id="A0A1F8CRK0"/>
<dbReference type="InterPro" id="IPR010432">
    <property type="entry name" value="RDD"/>
</dbReference>
<evidence type="ECO:0000256" key="3">
    <source>
        <dbReference type="ARBA" id="ARBA00022989"/>
    </source>
</evidence>
<evidence type="ECO:0000259" key="6">
    <source>
        <dbReference type="Pfam" id="PF06271"/>
    </source>
</evidence>
<feature type="domain" description="RDD" evidence="6">
    <location>
        <begin position="11"/>
        <end position="74"/>
    </location>
</feature>
<comment type="subcellular location">
    <subcellularLocation>
        <location evidence="1">Membrane</location>
        <topology evidence="1">Multi-pass membrane protein</topology>
    </subcellularLocation>
</comment>
<name>A0A1F8CRK0_9BACT</name>
<feature type="transmembrane region" description="Helical" evidence="5">
    <location>
        <begin position="45"/>
        <end position="63"/>
    </location>
</feature>
<evidence type="ECO:0000256" key="1">
    <source>
        <dbReference type="ARBA" id="ARBA00004141"/>
    </source>
</evidence>
<keyword evidence="2 5" id="KW-0812">Transmembrane</keyword>
<organism evidence="7 8">
    <name type="scientific">Candidatus Woesebacteria bacterium RIFOXYB1_FULL_38_16</name>
    <dbReference type="NCBI Taxonomy" id="1802538"/>
    <lineage>
        <taxon>Bacteria</taxon>
        <taxon>Candidatus Woeseibacteriota</taxon>
    </lineage>
</organism>
<evidence type="ECO:0000256" key="5">
    <source>
        <dbReference type="SAM" id="Phobius"/>
    </source>
</evidence>
<dbReference type="Proteomes" id="UP000178999">
    <property type="component" value="Unassembled WGS sequence"/>
</dbReference>
<evidence type="ECO:0000256" key="2">
    <source>
        <dbReference type="ARBA" id="ARBA00022692"/>
    </source>
</evidence>
<comment type="caution">
    <text evidence="7">The sequence shown here is derived from an EMBL/GenBank/DDBJ whole genome shotgun (WGS) entry which is preliminary data.</text>
</comment>
<dbReference type="EMBL" id="MGHY01000023">
    <property type="protein sequence ID" value="OGM78973.1"/>
    <property type="molecule type" value="Genomic_DNA"/>
</dbReference>
<accession>A0A1F8CRK0</accession>
<evidence type="ECO:0000313" key="7">
    <source>
        <dbReference type="EMBL" id="OGM78973.1"/>
    </source>
</evidence>
<keyword evidence="3 5" id="KW-1133">Transmembrane helix</keyword>
<gene>
    <name evidence="7" type="ORF">A2382_03600</name>
</gene>
<evidence type="ECO:0000313" key="8">
    <source>
        <dbReference type="Proteomes" id="UP000178999"/>
    </source>
</evidence>